<keyword evidence="4" id="KW-0010">Activator</keyword>
<dbReference type="PANTHER" id="PTHR10684:SF4">
    <property type="entry name" value="TAIMAN, ISOFORM G"/>
    <property type="match status" value="1"/>
</dbReference>
<feature type="compositionally biased region" description="Low complexity" evidence="7">
    <location>
        <begin position="445"/>
        <end position="455"/>
    </location>
</feature>
<dbReference type="FunFam" id="4.10.280.10:FF:000008">
    <property type="entry name" value="Nuclear receptor coactivator"/>
    <property type="match status" value="1"/>
</dbReference>
<evidence type="ECO:0000256" key="5">
    <source>
        <dbReference type="ARBA" id="ARBA00023163"/>
    </source>
</evidence>
<evidence type="ECO:0000259" key="8">
    <source>
        <dbReference type="PROSITE" id="PS50112"/>
    </source>
</evidence>
<keyword evidence="3" id="KW-0805">Transcription regulation</keyword>
<dbReference type="Pfam" id="PF23172">
    <property type="entry name" value="bHLH_NCOA"/>
    <property type="match status" value="1"/>
</dbReference>
<feature type="compositionally biased region" description="Low complexity" evidence="7">
    <location>
        <begin position="1438"/>
        <end position="1448"/>
    </location>
</feature>
<feature type="region of interest" description="Disordered" evidence="7">
    <location>
        <begin position="1268"/>
        <end position="1296"/>
    </location>
</feature>
<dbReference type="GO" id="GO:0046983">
    <property type="term" value="F:protein dimerization activity"/>
    <property type="evidence" value="ECO:0007669"/>
    <property type="project" value="InterPro"/>
</dbReference>
<dbReference type="GO" id="GO:0005634">
    <property type="term" value="C:nucleus"/>
    <property type="evidence" value="ECO:0007669"/>
    <property type="project" value="InterPro"/>
</dbReference>
<keyword evidence="2" id="KW-0677">Repeat</keyword>
<dbReference type="SMART" id="SM00353">
    <property type="entry name" value="HLH"/>
    <property type="match status" value="1"/>
</dbReference>
<dbReference type="GO" id="GO:0016922">
    <property type="term" value="F:nuclear receptor binding"/>
    <property type="evidence" value="ECO:0007669"/>
    <property type="project" value="TreeGrafter"/>
</dbReference>
<evidence type="ECO:0000313" key="10">
    <source>
        <dbReference type="EMBL" id="KAH0809073.1"/>
    </source>
</evidence>
<keyword evidence="6" id="KW-0539">Nucleus</keyword>
<feature type="compositionally biased region" description="Low complexity" evidence="7">
    <location>
        <begin position="746"/>
        <end position="758"/>
    </location>
</feature>
<feature type="compositionally biased region" description="Basic and acidic residues" evidence="7">
    <location>
        <begin position="1426"/>
        <end position="1437"/>
    </location>
</feature>
<feature type="compositionally biased region" description="Low complexity" evidence="7">
    <location>
        <begin position="1208"/>
        <end position="1222"/>
    </location>
</feature>
<dbReference type="InterPro" id="IPR036638">
    <property type="entry name" value="HLH_DNA-bd_sf"/>
</dbReference>
<feature type="compositionally biased region" description="Polar residues" evidence="7">
    <location>
        <begin position="1085"/>
        <end position="1100"/>
    </location>
</feature>
<dbReference type="SMART" id="SM00091">
    <property type="entry name" value="PAS"/>
    <property type="match status" value="1"/>
</dbReference>
<dbReference type="Gene3D" id="3.30.450.20">
    <property type="entry name" value="PAS domain"/>
    <property type="match status" value="2"/>
</dbReference>
<feature type="region of interest" description="Disordered" evidence="7">
    <location>
        <begin position="607"/>
        <end position="646"/>
    </location>
</feature>
<dbReference type="GO" id="GO:0032870">
    <property type="term" value="P:cellular response to hormone stimulus"/>
    <property type="evidence" value="ECO:0007669"/>
    <property type="project" value="TreeGrafter"/>
</dbReference>
<dbReference type="InterPro" id="IPR000014">
    <property type="entry name" value="PAS"/>
</dbReference>
<dbReference type="EMBL" id="JABDTM020028355">
    <property type="protein sequence ID" value="KAH0809073.1"/>
    <property type="molecule type" value="Genomic_DNA"/>
</dbReference>
<dbReference type="Pfam" id="PF14598">
    <property type="entry name" value="PAS_11"/>
    <property type="match status" value="1"/>
</dbReference>
<sequence>MRRRSSSASVETQAHAPVACRRRDAFTLELGPCELQDPVWAKMSALATGVNKKRKKSETKPQAQINKCNNEKRRREQENIYIEELAELISANFGDMSSLSVKPDKCAILQETVNQIRSIKQRESASQSCDPVQQGEVSSSRPNILSNELYGPLLLEALEGFLFVVNAEGKVLHVTENVSNFIKFTKDEIHGNSIYNIIHLGDHARFSANLMPMTIGWGSEPTTTRSRSFSVRFLVKPDDQDETVEEKQQRVSCYELMHISSTQLRNQATVIEDEGGESGPYLLCVASRISHRDKGSTGIEQFTTKLDTSGKIIGVDVSGVSQQYSQFLNKDLVDRALKELVPQREVPKLDSHLRDTINVGQSTSVLYRLQVGQDKYVQVQTKSKLFKTNPHTTTEGDFIMATHSIIAEYDAIGPSDPGGGGTSSVGGPLMTSVVNGTRNGTAPVSSGSDSSTASSNALMNAGNASSFTTYTIDNEFPFDIFPTSTFELEPSAWTEPRPDSRQSATPVSTPTPRPPSNPAYSPATTVAQSPLAPFVTQPSPSTPAAPNPYTSTFPFSPLPEQNYNVEEPKDTKANVLDEASNMMADSADSSANDADGRNKHRILKGLLNQQDEDDNRNDNRASPRGGLINRGPVAGPSELPKTSTAGGNNMLLQLLNERSDDDDNLEARAGVRKKSELLHQLLKTENRENEDEKKNDVQSHDDSLLRSLGFPITSSPSPPNGEPGRGRKRPSDDRDDPAANKRTADGSQVSSTGVSTGSKLCERNKMLASLLAKQPSNQPIPHIPSSILSATPQEILPRITPAEAAKITKSMPTRSTTSVTQQRTVVKNTIPDNMSRMGGRQPSTNYLNAMLTHSNNIHHQRTTDNRQIGQADSGSYTSPATSSTDGNIDTPVWGDNNNVHSNDPLLSDILDQVMDIVPDEVGRAYSHGEGQQANNFQNDMSETMAINIIQKSLMQIESSVKSPSSPTISLAGTPPAYTPTTMTSQNNQMRPFPPPNYHQTGFMSKQRIPVRPGVPQFAVSSGAISNAQQLLIQQRKQQEERRRLLQQQQQQELLIPSNATAAENPGLQNIDSLLNTVAPNVSLQRSASLPESQLSPNYGGQLNQQNQRINNQQPYSPHSQLVSPIGQQAGFPQTSAANYQQAGARLSPQFNQQMSLRQAYPQGNAQGQNWQQSQARLSLQNPMLNAQLTGNYVSGGPNGRNFQRAPNQQQQAQQQQQQQQQQRSLSSPGTVTSRHSPYPQDSFPPPTSPNSAAFTQNQYLRLQRANSVPTATTQLPGGLGSPRPYGREHHPHPYPPIPPNPHQHPMMYQQDSSQYCYDQTGLQLAYNGADRGRAPQHLQAGVSGGGPTSEFVRQELRAVVGARTGQAQTAPNRTQSQLLNQPQVDLEALGLTFELPTTGASDSPKLWGTMGSDMAMSPQPATSRSSMEEARPGDHSTKSSLLQKLLSE</sequence>
<dbReference type="FunFam" id="3.30.450.20:FF:000144">
    <property type="entry name" value="Nuclear receptor coactivator 2"/>
    <property type="match status" value="1"/>
</dbReference>
<name>A0A8J6H883_TENMO</name>
<feature type="region of interest" description="Disordered" evidence="7">
    <location>
        <begin position="707"/>
        <end position="758"/>
    </location>
</feature>
<feature type="domain" description="PAS" evidence="8">
    <location>
        <begin position="154"/>
        <end position="210"/>
    </location>
</feature>
<evidence type="ECO:0000256" key="2">
    <source>
        <dbReference type="ARBA" id="ARBA00022737"/>
    </source>
</evidence>
<feature type="region of interest" description="Disordered" evidence="7">
    <location>
        <begin position="1395"/>
        <end position="1448"/>
    </location>
</feature>
<evidence type="ECO:0000256" key="1">
    <source>
        <dbReference type="ARBA" id="ARBA00009933"/>
    </source>
</evidence>
<gene>
    <name evidence="10" type="ORF">GEV33_013719</name>
</gene>
<dbReference type="InterPro" id="IPR017426">
    <property type="entry name" value="Nuclear_rcpt_coactivator"/>
</dbReference>
<keyword evidence="11" id="KW-1185">Reference proteome</keyword>
<dbReference type="PROSITE" id="PS50888">
    <property type="entry name" value="BHLH"/>
    <property type="match status" value="1"/>
</dbReference>
<feature type="compositionally biased region" description="Polar residues" evidence="7">
    <location>
        <begin position="865"/>
        <end position="887"/>
    </location>
</feature>
<dbReference type="SUPFAM" id="SSF55785">
    <property type="entry name" value="PYP-like sensor domain (PAS domain)"/>
    <property type="match status" value="1"/>
</dbReference>
<protein>
    <recommendedName>
        <fullName evidence="12">Nuclear receptor coactivator 2</fullName>
    </recommendedName>
</protein>
<evidence type="ECO:0000256" key="6">
    <source>
        <dbReference type="ARBA" id="ARBA00023242"/>
    </source>
</evidence>
<dbReference type="InterPro" id="IPR011598">
    <property type="entry name" value="bHLH_dom"/>
</dbReference>
<evidence type="ECO:0000256" key="4">
    <source>
        <dbReference type="ARBA" id="ARBA00023159"/>
    </source>
</evidence>
<feature type="compositionally biased region" description="Polar residues" evidence="7">
    <location>
        <begin position="1223"/>
        <end position="1235"/>
    </location>
</feature>
<dbReference type="PANTHER" id="PTHR10684">
    <property type="entry name" value="NUCLEAR RECEPTOR COACTIVATOR"/>
    <property type="match status" value="1"/>
</dbReference>
<feature type="region of interest" description="Disordered" evidence="7">
    <location>
        <begin position="490"/>
        <end position="564"/>
    </location>
</feature>
<dbReference type="GO" id="GO:0045944">
    <property type="term" value="P:positive regulation of transcription by RNA polymerase II"/>
    <property type="evidence" value="ECO:0007669"/>
    <property type="project" value="TreeGrafter"/>
</dbReference>
<reference evidence="10" key="2">
    <citation type="submission" date="2021-08" db="EMBL/GenBank/DDBJ databases">
        <authorList>
            <person name="Eriksson T."/>
        </authorList>
    </citation>
    <scope>NUCLEOTIDE SEQUENCE</scope>
    <source>
        <strain evidence="10">Stoneville</strain>
        <tissue evidence="10">Whole head</tissue>
    </source>
</reference>
<feature type="compositionally biased region" description="Basic and acidic residues" evidence="7">
    <location>
        <begin position="729"/>
        <end position="744"/>
    </location>
</feature>
<keyword evidence="5" id="KW-0804">Transcription</keyword>
<dbReference type="Proteomes" id="UP000719412">
    <property type="component" value="Unassembled WGS sequence"/>
</dbReference>
<dbReference type="InterPro" id="IPR035965">
    <property type="entry name" value="PAS-like_dom_sf"/>
</dbReference>
<evidence type="ECO:0000256" key="3">
    <source>
        <dbReference type="ARBA" id="ARBA00023015"/>
    </source>
</evidence>
<proteinExistence type="inferred from homology"/>
<feature type="region of interest" description="Disordered" evidence="7">
    <location>
        <begin position="859"/>
        <end position="896"/>
    </location>
</feature>
<dbReference type="GO" id="GO:0003713">
    <property type="term" value="F:transcription coactivator activity"/>
    <property type="evidence" value="ECO:0007669"/>
    <property type="project" value="InterPro"/>
</dbReference>
<comment type="similarity">
    <text evidence="1">Belongs to the SRC/p160 nuclear receptor coactivator family.</text>
</comment>
<reference evidence="10" key="1">
    <citation type="journal article" date="2020" name="J Insects Food Feed">
        <title>The yellow mealworm (Tenebrio molitor) genome: a resource for the emerging insects as food and feed industry.</title>
        <authorList>
            <person name="Eriksson T."/>
            <person name="Andere A."/>
            <person name="Kelstrup H."/>
            <person name="Emery V."/>
            <person name="Picard C."/>
        </authorList>
    </citation>
    <scope>NUCLEOTIDE SEQUENCE</scope>
    <source>
        <strain evidence="10">Stoneville</strain>
        <tissue evidence="10">Whole head</tissue>
    </source>
</reference>
<feature type="region of interest" description="Disordered" evidence="7">
    <location>
        <begin position="1085"/>
        <end position="1104"/>
    </location>
</feature>
<evidence type="ECO:0000259" key="9">
    <source>
        <dbReference type="PROSITE" id="PS50888"/>
    </source>
</evidence>
<evidence type="ECO:0000313" key="11">
    <source>
        <dbReference type="Proteomes" id="UP000719412"/>
    </source>
</evidence>
<feature type="compositionally biased region" description="Polar residues" evidence="7">
    <location>
        <begin position="432"/>
        <end position="444"/>
    </location>
</feature>
<feature type="compositionally biased region" description="Polar residues" evidence="7">
    <location>
        <begin position="978"/>
        <end position="989"/>
    </location>
</feature>
<feature type="region of interest" description="Disordered" evidence="7">
    <location>
        <begin position="963"/>
        <end position="1001"/>
    </location>
</feature>
<dbReference type="CDD" id="cd00130">
    <property type="entry name" value="PAS"/>
    <property type="match status" value="1"/>
</dbReference>
<comment type="caution">
    <text evidence="10">The sequence shown here is derived from an EMBL/GenBank/DDBJ whole genome shotgun (WGS) entry which is preliminary data.</text>
</comment>
<dbReference type="Gene3D" id="4.10.280.10">
    <property type="entry name" value="Helix-loop-helix DNA-binding domain"/>
    <property type="match status" value="1"/>
</dbReference>
<dbReference type="InterPro" id="IPR056193">
    <property type="entry name" value="bHLH_NCOA1-3"/>
</dbReference>
<feature type="compositionally biased region" description="Polar residues" evidence="7">
    <location>
        <begin position="547"/>
        <end position="564"/>
    </location>
</feature>
<dbReference type="PROSITE" id="PS50112">
    <property type="entry name" value="PAS"/>
    <property type="match status" value="1"/>
</dbReference>
<dbReference type="SUPFAM" id="SSF47459">
    <property type="entry name" value="HLH, helix-loop-helix DNA-binding domain"/>
    <property type="match status" value="1"/>
</dbReference>
<feature type="region of interest" description="Disordered" evidence="7">
    <location>
        <begin position="412"/>
        <end position="455"/>
    </location>
</feature>
<feature type="domain" description="BHLH" evidence="9">
    <location>
        <begin position="62"/>
        <end position="119"/>
    </location>
</feature>
<accession>A0A8J6H883</accession>
<dbReference type="CDD" id="cd11439">
    <property type="entry name" value="bHLH-PAS_SRC"/>
    <property type="match status" value="1"/>
</dbReference>
<feature type="region of interest" description="Disordered" evidence="7">
    <location>
        <begin position="1188"/>
        <end position="1253"/>
    </location>
</feature>
<organism evidence="10 11">
    <name type="scientific">Tenebrio molitor</name>
    <name type="common">Yellow mealworm beetle</name>
    <dbReference type="NCBI Taxonomy" id="7067"/>
    <lineage>
        <taxon>Eukaryota</taxon>
        <taxon>Metazoa</taxon>
        <taxon>Ecdysozoa</taxon>
        <taxon>Arthropoda</taxon>
        <taxon>Hexapoda</taxon>
        <taxon>Insecta</taxon>
        <taxon>Pterygota</taxon>
        <taxon>Neoptera</taxon>
        <taxon>Endopterygota</taxon>
        <taxon>Coleoptera</taxon>
        <taxon>Polyphaga</taxon>
        <taxon>Cucujiformia</taxon>
        <taxon>Tenebrionidae</taxon>
        <taxon>Tenebrio</taxon>
    </lineage>
</organism>
<evidence type="ECO:0000256" key="7">
    <source>
        <dbReference type="SAM" id="MobiDB-lite"/>
    </source>
</evidence>
<evidence type="ECO:0008006" key="12">
    <source>
        <dbReference type="Google" id="ProtNLM"/>
    </source>
</evidence>